<dbReference type="Pfam" id="PF20866">
    <property type="entry name" value="MdcG_N"/>
    <property type="match status" value="1"/>
</dbReference>
<dbReference type="NCBIfam" id="TIGR03135">
    <property type="entry name" value="malonate_mdcG"/>
    <property type="match status" value="1"/>
</dbReference>
<name>A0A1M5L441_9HYPH</name>
<evidence type="ECO:0000313" key="5">
    <source>
        <dbReference type="EMBL" id="SHG59788.1"/>
    </source>
</evidence>
<dbReference type="GO" id="GO:0016779">
    <property type="term" value="F:nucleotidyltransferase activity"/>
    <property type="evidence" value="ECO:0007669"/>
    <property type="project" value="UniProtKB-KW"/>
</dbReference>
<evidence type="ECO:0000256" key="2">
    <source>
        <dbReference type="ARBA" id="ARBA00022695"/>
    </source>
</evidence>
<evidence type="ECO:0000259" key="4">
    <source>
        <dbReference type="Pfam" id="PF20866"/>
    </source>
</evidence>
<feature type="domain" description="Phosphoribosyl-dephospho-CoA transferase MdcG N-terminal" evidence="4">
    <location>
        <begin position="2"/>
        <end position="80"/>
    </location>
</feature>
<dbReference type="Pfam" id="PF10620">
    <property type="entry name" value="MdcG"/>
    <property type="match status" value="1"/>
</dbReference>
<keyword evidence="2" id="KW-0548">Nucleotidyltransferase</keyword>
<keyword evidence="1 5" id="KW-0808">Transferase</keyword>
<reference evidence="5 6" key="1">
    <citation type="submission" date="2016-11" db="EMBL/GenBank/DDBJ databases">
        <authorList>
            <person name="Jaros S."/>
            <person name="Januszkiewicz K."/>
            <person name="Wedrychowicz H."/>
        </authorList>
    </citation>
    <scope>NUCLEOTIDE SEQUENCE [LARGE SCALE GENOMIC DNA]</scope>
    <source>
        <strain evidence="5 6">DSM 19436</strain>
    </source>
</reference>
<dbReference type="OrthoDB" id="5498803at2"/>
<gene>
    <name evidence="5" type="ORF">SAMN02745157_4490</name>
</gene>
<dbReference type="STRING" id="1122133.SAMN02745157_4490"/>
<evidence type="ECO:0000256" key="1">
    <source>
        <dbReference type="ARBA" id="ARBA00022679"/>
    </source>
</evidence>
<dbReference type="Proteomes" id="UP000184485">
    <property type="component" value="Unassembled WGS sequence"/>
</dbReference>
<dbReference type="InterPro" id="IPR049180">
    <property type="entry name" value="MdcG_C"/>
</dbReference>
<dbReference type="EMBL" id="FQUP01000006">
    <property type="protein sequence ID" value="SHG59788.1"/>
    <property type="molecule type" value="Genomic_DNA"/>
</dbReference>
<accession>A0A1M5L441</accession>
<sequence>MRRHDLAWIRPQSWRRGLGGYAADTLVREWATCNRPLVKRRSLAGEPAGVSLGLPTPPADGKRRLVFLFPLEAIDRVMRPPTLADSLSTLPLSWHCTAARISLLGEQHAVTMRVFGSAAFQLLTGLDFLTPASDLDLLIEIGPETDLVGLAADLTTIAQRAPMRLDGEFMGPDGAACKWREIGRDSDPVLIRTADGLSLGPSNSILSGGAGI</sequence>
<dbReference type="AlphaFoldDB" id="A0A1M5L441"/>
<dbReference type="InterPro" id="IPR017557">
    <property type="entry name" value="Holo-ACP_synthase"/>
</dbReference>
<evidence type="ECO:0000313" key="6">
    <source>
        <dbReference type="Proteomes" id="UP000184485"/>
    </source>
</evidence>
<keyword evidence="6" id="KW-1185">Reference proteome</keyword>
<dbReference type="InterPro" id="IPR048903">
    <property type="entry name" value="MdcG_N"/>
</dbReference>
<proteinExistence type="predicted"/>
<feature type="domain" description="Phosphoribosyl-dephospho-CoA transferase MdcG C-terminal" evidence="3">
    <location>
        <begin position="83"/>
        <end position="199"/>
    </location>
</feature>
<evidence type="ECO:0000259" key="3">
    <source>
        <dbReference type="Pfam" id="PF10620"/>
    </source>
</evidence>
<protein>
    <submittedName>
        <fullName evidence="5">Phosphoribosyl-dephospho-CoA transferase</fullName>
    </submittedName>
</protein>
<dbReference type="RefSeq" id="WP_073057670.1">
    <property type="nucleotide sequence ID" value="NZ_FQUP01000006.1"/>
</dbReference>
<organism evidence="5 6">
    <name type="scientific">Kaistia soli DSM 19436</name>
    <dbReference type="NCBI Taxonomy" id="1122133"/>
    <lineage>
        <taxon>Bacteria</taxon>
        <taxon>Pseudomonadati</taxon>
        <taxon>Pseudomonadota</taxon>
        <taxon>Alphaproteobacteria</taxon>
        <taxon>Hyphomicrobiales</taxon>
        <taxon>Kaistiaceae</taxon>
        <taxon>Kaistia</taxon>
    </lineage>
</organism>